<feature type="transmembrane region" description="Helical" evidence="1">
    <location>
        <begin position="6"/>
        <end position="25"/>
    </location>
</feature>
<evidence type="ECO:0000313" key="3">
    <source>
        <dbReference type="Proteomes" id="UP000054314"/>
    </source>
</evidence>
<dbReference type="EMBL" id="AXCZ01000457">
    <property type="protein sequence ID" value="KGM08300.1"/>
    <property type="molecule type" value="Genomic_DNA"/>
</dbReference>
<accession>A0A0A0BKD8</accession>
<proteinExistence type="predicted"/>
<dbReference type="Proteomes" id="UP000054314">
    <property type="component" value="Unassembled WGS sequence"/>
</dbReference>
<feature type="transmembrane region" description="Helical" evidence="1">
    <location>
        <begin position="68"/>
        <end position="84"/>
    </location>
</feature>
<feature type="transmembrane region" description="Helical" evidence="1">
    <location>
        <begin position="37"/>
        <end position="56"/>
    </location>
</feature>
<keyword evidence="1" id="KW-0812">Transmembrane</keyword>
<organism evidence="2 3">
    <name type="scientific">Cellulomonas bogoriensis 69B4 = DSM 16987</name>
    <dbReference type="NCBI Taxonomy" id="1386082"/>
    <lineage>
        <taxon>Bacteria</taxon>
        <taxon>Bacillati</taxon>
        <taxon>Actinomycetota</taxon>
        <taxon>Actinomycetes</taxon>
        <taxon>Micrococcales</taxon>
        <taxon>Cellulomonadaceae</taxon>
        <taxon>Cellulomonas</taxon>
    </lineage>
</organism>
<dbReference type="RefSeq" id="WP_035063385.1">
    <property type="nucleotide sequence ID" value="NZ_AXCZ01000457.1"/>
</dbReference>
<keyword evidence="1" id="KW-1133">Transmembrane helix</keyword>
<evidence type="ECO:0000256" key="1">
    <source>
        <dbReference type="SAM" id="Phobius"/>
    </source>
</evidence>
<keyword evidence="1" id="KW-0472">Membrane</keyword>
<dbReference type="OrthoDB" id="3830423at2"/>
<sequence length="95" mass="10022">MEIVRNIALVLHFIGLAAVIGSFMVQMKAPTKRVDPAMLHGALTLLASGVILVGALEMGDGTVNHVKITVKLLVLLVVTALVVLNRRKDVVATGV</sequence>
<protein>
    <submittedName>
        <fullName evidence="2">Membrane protein</fullName>
    </submittedName>
</protein>
<reference evidence="2 3" key="1">
    <citation type="submission" date="2013-08" db="EMBL/GenBank/DDBJ databases">
        <title>Genome sequencing of Cellulomonas bogoriensis 69B4.</title>
        <authorList>
            <person name="Chen F."/>
            <person name="Li Y."/>
            <person name="Wang G."/>
        </authorList>
    </citation>
    <scope>NUCLEOTIDE SEQUENCE [LARGE SCALE GENOMIC DNA]</scope>
    <source>
        <strain evidence="2 3">69B4</strain>
    </source>
</reference>
<dbReference type="AlphaFoldDB" id="A0A0A0BKD8"/>
<comment type="caution">
    <text evidence="2">The sequence shown here is derived from an EMBL/GenBank/DDBJ whole genome shotgun (WGS) entry which is preliminary data.</text>
</comment>
<name>A0A0A0BKD8_9CELL</name>
<feature type="non-terminal residue" evidence="2">
    <location>
        <position position="95"/>
    </location>
</feature>
<evidence type="ECO:0000313" key="2">
    <source>
        <dbReference type="EMBL" id="KGM08300.1"/>
    </source>
</evidence>
<gene>
    <name evidence="2" type="ORF">N869_09545</name>
</gene>
<keyword evidence="3" id="KW-1185">Reference proteome</keyword>